<evidence type="ECO:0000313" key="2">
    <source>
        <dbReference type="Proteomes" id="UP000324222"/>
    </source>
</evidence>
<keyword evidence="2" id="KW-1185">Reference proteome</keyword>
<proteinExistence type="predicted"/>
<gene>
    <name evidence="1" type="ORF">E2C01_088347</name>
</gene>
<dbReference type="EMBL" id="VSRR010094071">
    <property type="protein sequence ID" value="MPC93224.1"/>
    <property type="molecule type" value="Genomic_DNA"/>
</dbReference>
<organism evidence="1 2">
    <name type="scientific">Portunus trituberculatus</name>
    <name type="common">Swimming crab</name>
    <name type="synonym">Neptunus trituberculatus</name>
    <dbReference type="NCBI Taxonomy" id="210409"/>
    <lineage>
        <taxon>Eukaryota</taxon>
        <taxon>Metazoa</taxon>
        <taxon>Ecdysozoa</taxon>
        <taxon>Arthropoda</taxon>
        <taxon>Crustacea</taxon>
        <taxon>Multicrustacea</taxon>
        <taxon>Malacostraca</taxon>
        <taxon>Eumalacostraca</taxon>
        <taxon>Eucarida</taxon>
        <taxon>Decapoda</taxon>
        <taxon>Pleocyemata</taxon>
        <taxon>Brachyura</taxon>
        <taxon>Eubrachyura</taxon>
        <taxon>Portunoidea</taxon>
        <taxon>Portunidae</taxon>
        <taxon>Portuninae</taxon>
        <taxon>Portunus</taxon>
    </lineage>
</organism>
<dbReference type="Proteomes" id="UP000324222">
    <property type="component" value="Unassembled WGS sequence"/>
</dbReference>
<evidence type="ECO:0000313" key="1">
    <source>
        <dbReference type="EMBL" id="MPC93224.1"/>
    </source>
</evidence>
<reference evidence="1 2" key="1">
    <citation type="submission" date="2019-05" db="EMBL/GenBank/DDBJ databases">
        <title>Another draft genome of Portunus trituberculatus and its Hox gene families provides insights of decapod evolution.</title>
        <authorList>
            <person name="Jeong J.-H."/>
            <person name="Song I."/>
            <person name="Kim S."/>
            <person name="Choi T."/>
            <person name="Kim D."/>
            <person name="Ryu S."/>
            <person name="Kim W."/>
        </authorList>
    </citation>
    <scope>NUCLEOTIDE SEQUENCE [LARGE SCALE GENOMIC DNA]</scope>
    <source>
        <tissue evidence="1">Muscle</tissue>
    </source>
</reference>
<dbReference type="AlphaFoldDB" id="A0A5B7JLN9"/>
<accession>A0A5B7JLN9</accession>
<comment type="caution">
    <text evidence="1">The sequence shown here is derived from an EMBL/GenBank/DDBJ whole genome shotgun (WGS) entry which is preliminary data.</text>
</comment>
<protein>
    <submittedName>
        <fullName evidence="1">Uncharacterized protein</fullName>
    </submittedName>
</protein>
<name>A0A5B7JLN9_PORTR</name>
<sequence length="72" mass="7852">MEAGSGVTGLKVKGKTGLGWMDTNEERQMQVGCLCSEAVAVLFPGSDSSWVTEDALHWLKLTMEWNISALLH</sequence>